<name>A0A940PUG8_9MICO</name>
<reference evidence="6" key="1">
    <citation type="submission" date="2021-02" db="EMBL/GenBank/DDBJ databases">
        <title>Sequencing the genomes of 1000 actinobacteria strains.</title>
        <authorList>
            <person name="Klenk H.-P."/>
        </authorList>
    </citation>
    <scope>NUCLEOTIDE SEQUENCE</scope>
    <source>
        <strain evidence="6">DSM 22850</strain>
    </source>
</reference>
<dbReference type="PANTHER" id="PTHR43077">
    <property type="entry name" value="TRANSPORT PERMEASE YVFS-RELATED"/>
    <property type="match status" value="1"/>
</dbReference>
<accession>A0A940PUG8</accession>
<evidence type="ECO:0000313" key="6">
    <source>
        <dbReference type="EMBL" id="MBP1326435.1"/>
    </source>
</evidence>
<comment type="subcellular location">
    <subcellularLocation>
        <location evidence="1">Membrane</location>
        <topology evidence="1">Multi-pass membrane protein</topology>
    </subcellularLocation>
</comment>
<feature type="transmembrane region" description="Helical" evidence="5">
    <location>
        <begin position="523"/>
        <end position="544"/>
    </location>
</feature>
<dbReference type="InterPro" id="IPR017500">
    <property type="entry name" value="Phage_infect_YhgE_N"/>
</dbReference>
<dbReference type="RefSeq" id="WP_209705334.1">
    <property type="nucleotide sequence ID" value="NZ_JAFIDA010000001.1"/>
</dbReference>
<dbReference type="EMBL" id="JAFIDA010000001">
    <property type="protein sequence ID" value="MBP1326435.1"/>
    <property type="molecule type" value="Genomic_DNA"/>
</dbReference>
<dbReference type="AlphaFoldDB" id="A0A940PUG8"/>
<dbReference type="SUPFAM" id="SSF101967">
    <property type="entry name" value="Adhesin YadA, collagen-binding domain"/>
    <property type="match status" value="1"/>
</dbReference>
<dbReference type="PANTHER" id="PTHR43077:SF10">
    <property type="entry name" value="TRANSPORT PERMEASE PROTEIN"/>
    <property type="match status" value="1"/>
</dbReference>
<feature type="transmembrane region" description="Helical" evidence="5">
    <location>
        <begin position="565"/>
        <end position="586"/>
    </location>
</feature>
<feature type="transmembrane region" description="Helical" evidence="5">
    <location>
        <begin position="592"/>
        <end position="615"/>
    </location>
</feature>
<evidence type="ECO:0000256" key="5">
    <source>
        <dbReference type="SAM" id="Phobius"/>
    </source>
</evidence>
<dbReference type="Gene3D" id="3.40.1710.10">
    <property type="entry name" value="abc type-2 transporter like domain"/>
    <property type="match status" value="1"/>
</dbReference>
<dbReference type="InterPro" id="IPR051328">
    <property type="entry name" value="T7SS_ABC-Transporter"/>
</dbReference>
<dbReference type="NCBIfam" id="TIGR03057">
    <property type="entry name" value="xxxLxxG_by_4"/>
    <property type="match status" value="6"/>
</dbReference>
<dbReference type="Gene3D" id="1.10.287.950">
    <property type="entry name" value="Methyl-accepting chemotaxis protein"/>
    <property type="match status" value="1"/>
</dbReference>
<feature type="transmembrane region" description="Helical" evidence="5">
    <location>
        <begin position="622"/>
        <end position="640"/>
    </location>
</feature>
<comment type="caution">
    <text evidence="6">The sequence shown here is derived from an EMBL/GenBank/DDBJ whole genome shotgun (WGS) entry which is preliminary data.</text>
</comment>
<protein>
    <submittedName>
        <fullName evidence="6">Membrane protein</fullName>
    </submittedName>
</protein>
<evidence type="ECO:0000256" key="4">
    <source>
        <dbReference type="ARBA" id="ARBA00023136"/>
    </source>
</evidence>
<keyword evidence="4 5" id="KW-0472">Membrane</keyword>
<evidence type="ECO:0000313" key="7">
    <source>
        <dbReference type="Proteomes" id="UP000675163"/>
    </source>
</evidence>
<dbReference type="NCBIfam" id="TIGR03061">
    <property type="entry name" value="pip_yhgE_Nterm"/>
    <property type="match status" value="1"/>
</dbReference>
<evidence type="ECO:0000256" key="2">
    <source>
        <dbReference type="ARBA" id="ARBA00022692"/>
    </source>
</evidence>
<evidence type="ECO:0000256" key="3">
    <source>
        <dbReference type="ARBA" id="ARBA00022989"/>
    </source>
</evidence>
<keyword evidence="7" id="KW-1185">Reference proteome</keyword>
<sequence>MSSTFSRLKGTKPVRWTTILGLLLVPLTVAGVLLWGLWNPTDRLENVTAAVVNNDEAVEVDGQLVPLGRVLAGELIDGDADSNFTWLLTDAEDAKAGLDDGRYTTVVTIPKNFSAAATSLSGEPDDAEQARIKIEESDRGRLIDTALSGIVTQTATSVLNQQLGEQFVGSVFVGMNEIGDGIGEAADGATKLADGGSQLADGAGQLADGTTLLVDGTQQLANGAGELSSGAGSLSSGAAELATGAGALSAGVTQYVDGAATLSESYQGLAAGGTAAVTQLKTIIGALTQMQADAAAHSAALTDGLAGAGTEAATFGASIEPLTLECYASGATPEFCGKMAGAMGASVKAIGDELANAGTGAADLGTAMSGVQETLGGQATPGVDPVAQLDQLTTGLSEFGTGLSDFATQGAELSTGAAALATGSTGLSDGAAQLATGTSQLATGTSELAAGVPDLADGATKLAEGAGQSATGAKTLAEGLGEAASGIPSYTESQRDKLAQTAVTPVKAEGASDELFNASGVPLFAGIALWAGALAAFLLLAPLWSRTRDAARGVGWITLRSALPAIVLGAVQGGIAGIVLPIALGYDLAQGAAFFGLALLTGVAFTLLLQGLTALLGGLGRFIAFALLVVAFAVGIVSTVPGPLAAIGDASPIGAAMGGFQAIAMSATGAGAAVTALVLWAAGGLVLTAFAVARARK</sequence>
<dbReference type="GO" id="GO:0016020">
    <property type="term" value="C:membrane"/>
    <property type="evidence" value="ECO:0007669"/>
    <property type="project" value="UniProtKB-SubCell"/>
</dbReference>
<feature type="transmembrane region" description="Helical" evidence="5">
    <location>
        <begin position="20"/>
        <end position="38"/>
    </location>
</feature>
<feature type="transmembrane region" description="Helical" evidence="5">
    <location>
        <begin position="660"/>
        <end position="693"/>
    </location>
</feature>
<dbReference type="InterPro" id="IPR011049">
    <property type="entry name" value="Serralysin-like_metalloprot_C"/>
</dbReference>
<gene>
    <name evidence="6" type="ORF">JOF28_001667</name>
</gene>
<dbReference type="InterPro" id="IPR023908">
    <property type="entry name" value="xxxLxxG_rpt"/>
</dbReference>
<proteinExistence type="predicted"/>
<keyword evidence="3 5" id="KW-1133">Transmembrane helix</keyword>
<evidence type="ECO:0000256" key="1">
    <source>
        <dbReference type="ARBA" id="ARBA00004141"/>
    </source>
</evidence>
<dbReference type="Proteomes" id="UP000675163">
    <property type="component" value="Unassembled WGS sequence"/>
</dbReference>
<keyword evidence="2 5" id="KW-0812">Transmembrane</keyword>
<organism evidence="6 7">
    <name type="scientific">Leucobacter exalbidus</name>
    <dbReference type="NCBI Taxonomy" id="662960"/>
    <lineage>
        <taxon>Bacteria</taxon>
        <taxon>Bacillati</taxon>
        <taxon>Actinomycetota</taxon>
        <taxon>Actinomycetes</taxon>
        <taxon>Micrococcales</taxon>
        <taxon>Microbacteriaceae</taxon>
        <taxon>Leucobacter</taxon>
    </lineage>
</organism>